<dbReference type="RefSeq" id="WP_268051844.1">
    <property type="nucleotide sequence ID" value="NZ_JAPQES010000013.1"/>
</dbReference>
<evidence type="ECO:0000256" key="1">
    <source>
        <dbReference type="ARBA" id="ARBA00022679"/>
    </source>
</evidence>
<name>A0ABT4CXM4_9CLOT</name>
<comment type="similarity">
    <text evidence="3">Belongs to the acetyltransferase family. RimJ subfamily.</text>
</comment>
<dbReference type="InterPro" id="IPR051531">
    <property type="entry name" value="N-acetyltransferase"/>
</dbReference>
<dbReference type="PROSITE" id="PS51186">
    <property type="entry name" value="GNAT"/>
    <property type="match status" value="1"/>
</dbReference>
<proteinExistence type="inferred from homology"/>
<dbReference type="Pfam" id="PF13302">
    <property type="entry name" value="Acetyltransf_3"/>
    <property type="match status" value="1"/>
</dbReference>
<protein>
    <submittedName>
        <fullName evidence="5">GNAT family protein</fullName>
    </submittedName>
</protein>
<dbReference type="SUPFAM" id="SSF55729">
    <property type="entry name" value="Acyl-CoA N-acyltransferases (Nat)"/>
    <property type="match status" value="1"/>
</dbReference>
<dbReference type="EMBL" id="JAPQES010000013">
    <property type="protein sequence ID" value="MCY6372781.1"/>
    <property type="molecule type" value="Genomic_DNA"/>
</dbReference>
<gene>
    <name evidence="5" type="ORF">OXH55_19500</name>
</gene>
<dbReference type="PANTHER" id="PTHR43792">
    <property type="entry name" value="GNAT FAMILY, PUTATIVE (AFU_ORTHOLOGUE AFUA_3G00765)-RELATED-RELATED"/>
    <property type="match status" value="1"/>
</dbReference>
<evidence type="ECO:0000256" key="3">
    <source>
        <dbReference type="ARBA" id="ARBA00038502"/>
    </source>
</evidence>
<feature type="domain" description="N-acetyltransferase" evidence="4">
    <location>
        <begin position="158"/>
        <end position="312"/>
    </location>
</feature>
<evidence type="ECO:0000259" key="4">
    <source>
        <dbReference type="PROSITE" id="PS51186"/>
    </source>
</evidence>
<sequence length="312" mass="36661">MYNEEKVEIKVTEGKDRDYLIKDKYGISLGRIFIIELSKENKFCCFRIKFYKKGDSHSKELKKALDVMITSLFKNMDLLKVSVIADQDTMLNPFTELGFTLEGILSNSSIVNNEHRSELIFGVDISTFKQDRNINVLRLKGEKIELKVLTPEDSRDILDYYIRNKEYLKPFEPIREENFYTLEVQTQNLIESYKQFLNGTSTEFGIYKNKQFVGKIRLSNVVRGIFQNAFVGYSMDEKEQNKGYMKEALKLVLEYAFDDMELHRIEATTLLDNEKSQRVLKSCGFKEAGISEKYLFINGKWRDHKIFYMTKE</sequence>
<evidence type="ECO:0000313" key="6">
    <source>
        <dbReference type="Proteomes" id="UP001079657"/>
    </source>
</evidence>
<dbReference type="InterPro" id="IPR000182">
    <property type="entry name" value="GNAT_dom"/>
</dbReference>
<keyword evidence="6" id="KW-1185">Reference proteome</keyword>
<dbReference type="Proteomes" id="UP001079657">
    <property type="component" value="Unassembled WGS sequence"/>
</dbReference>
<dbReference type="PANTHER" id="PTHR43792:SF8">
    <property type="entry name" value="[RIBOSOMAL PROTEIN US5]-ALANINE N-ACETYLTRANSFERASE"/>
    <property type="match status" value="1"/>
</dbReference>
<keyword evidence="1" id="KW-0808">Transferase</keyword>
<reference evidence="5" key="1">
    <citation type="submission" date="2022-12" db="EMBL/GenBank/DDBJ databases">
        <authorList>
            <person name="Wang J."/>
        </authorList>
    </citation>
    <scope>NUCLEOTIDE SEQUENCE</scope>
    <source>
        <strain evidence="5">HY-42-06</strain>
    </source>
</reference>
<dbReference type="InterPro" id="IPR016181">
    <property type="entry name" value="Acyl_CoA_acyltransferase"/>
</dbReference>
<comment type="caution">
    <text evidence="5">The sequence shown here is derived from an EMBL/GenBank/DDBJ whole genome shotgun (WGS) entry which is preliminary data.</text>
</comment>
<evidence type="ECO:0000313" key="5">
    <source>
        <dbReference type="EMBL" id="MCY6372781.1"/>
    </source>
</evidence>
<dbReference type="Gene3D" id="3.40.630.30">
    <property type="match status" value="2"/>
</dbReference>
<organism evidence="5 6">
    <name type="scientific">Clostridium ganghwense</name>
    <dbReference type="NCBI Taxonomy" id="312089"/>
    <lineage>
        <taxon>Bacteria</taxon>
        <taxon>Bacillati</taxon>
        <taxon>Bacillota</taxon>
        <taxon>Clostridia</taxon>
        <taxon>Eubacteriales</taxon>
        <taxon>Clostridiaceae</taxon>
        <taxon>Clostridium</taxon>
    </lineage>
</organism>
<keyword evidence="2" id="KW-0012">Acyltransferase</keyword>
<evidence type="ECO:0000256" key="2">
    <source>
        <dbReference type="ARBA" id="ARBA00023315"/>
    </source>
</evidence>
<accession>A0ABT4CXM4</accession>